<dbReference type="KEGG" id="apai:APAC_0183"/>
<reference evidence="3 4" key="3">
    <citation type="submission" date="2019-09" db="EMBL/GenBank/DDBJ databases">
        <title>Taxonomic note: a critical rebuttal of the proposed division of the genus Arcobacter into six genera, emended descriptions of Arcobacter anaerophilus and the genus Arcobacter, and an assessment of genus-level boundaries for Epsilonproteobacteria using in silico genomic comparator tools.</title>
        <authorList>
            <person name="On S.L.W."/>
            <person name="Miller W.G."/>
            <person name="Biggs P."/>
            <person name="Cornelius A."/>
            <person name="Vandamme P."/>
        </authorList>
    </citation>
    <scope>NUCLEOTIDE SEQUENCE [LARGE SCALE GENOMIC DNA]</scope>
    <source>
        <strain evidence="3 4">LMG 26638</strain>
    </source>
</reference>
<dbReference type="Pfam" id="PF01895">
    <property type="entry name" value="PhoU"/>
    <property type="match status" value="2"/>
</dbReference>
<dbReference type="GO" id="GO:0030643">
    <property type="term" value="P:intracellular phosphate ion homeostasis"/>
    <property type="evidence" value="ECO:0007669"/>
    <property type="project" value="InterPro"/>
</dbReference>
<sequence>MLRPYQQNLEKIEYGIQSIGNEVVDALEDALKAIKTQELSDLKKIDLSVKQIVVKSDEIDNLIIKTLALHSPEAGDLRSIVAYLKMSNELVRTAGNVKDFTKLFKKSFSDDLNKEVILEYTIPLLKSALVSLRTATTIFEETDENIINEKYQRVSVEESKTDDLYSMIQKNILKLITKNINLSKDYFDILTALRRLEKVADRSIAIASLLQYAKVGGEISKS</sequence>
<dbReference type="Proteomes" id="UP000322726">
    <property type="component" value="Chromosome"/>
</dbReference>
<organism evidence="3 4">
    <name type="scientific">Malaciobacter pacificus</name>
    <dbReference type="NCBI Taxonomy" id="1080223"/>
    <lineage>
        <taxon>Bacteria</taxon>
        <taxon>Pseudomonadati</taxon>
        <taxon>Campylobacterota</taxon>
        <taxon>Epsilonproteobacteria</taxon>
        <taxon>Campylobacterales</taxon>
        <taxon>Arcobacteraceae</taxon>
        <taxon>Malaciobacter</taxon>
    </lineage>
</organism>
<feature type="domain" description="PhoU" evidence="2">
    <location>
        <begin position="128"/>
        <end position="208"/>
    </location>
</feature>
<name>A0A5C2H3P5_9BACT</name>
<evidence type="ECO:0000256" key="1">
    <source>
        <dbReference type="ARBA" id="ARBA00008107"/>
    </source>
</evidence>
<dbReference type="PANTHER" id="PTHR42930:SF3">
    <property type="entry name" value="PHOSPHATE-SPECIFIC TRANSPORT SYSTEM ACCESSORY PROTEIN PHOU"/>
    <property type="match status" value="1"/>
</dbReference>
<evidence type="ECO:0000313" key="4">
    <source>
        <dbReference type="Proteomes" id="UP000322726"/>
    </source>
</evidence>
<dbReference type="InterPro" id="IPR028366">
    <property type="entry name" value="PhoU"/>
</dbReference>
<dbReference type="GO" id="GO:0045936">
    <property type="term" value="P:negative regulation of phosphate metabolic process"/>
    <property type="evidence" value="ECO:0007669"/>
    <property type="project" value="InterPro"/>
</dbReference>
<dbReference type="InterPro" id="IPR038078">
    <property type="entry name" value="PhoU-like_sf"/>
</dbReference>
<gene>
    <name evidence="3" type="primary">phoU</name>
    <name evidence="3" type="ORF">APAC_0183</name>
</gene>
<dbReference type="OrthoDB" id="9814256at2"/>
<dbReference type="AlphaFoldDB" id="A0A5C2H3P5"/>
<evidence type="ECO:0000259" key="2">
    <source>
        <dbReference type="Pfam" id="PF01895"/>
    </source>
</evidence>
<reference evidence="3 4" key="1">
    <citation type="submission" date="2019-09" db="EMBL/GenBank/DDBJ databases">
        <title>Complete genome sequencing of four Arcobacter species reveals a diverse suite of mobile elements.</title>
        <authorList>
            <person name="Miller W.G."/>
            <person name="Yee E."/>
            <person name="Bono J.L."/>
        </authorList>
    </citation>
    <scope>NUCLEOTIDE SEQUENCE [LARGE SCALE GENOMIC DNA]</scope>
    <source>
        <strain evidence="3 4">LMG 26638</strain>
    </source>
</reference>
<keyword evidence="4" id="KW-1185">Reference proteome</keyword>
<dbReference type="EMBL" id="CP035928">
    <property type="protein sequence ID" value="QEP33353.1"/>
    <property type="molecule type" value="Genomic_DNA"/>
</dbReference>
<accession>A0A5C2H3P5</accession>
<feature type="domain" description="PhoU" evidence="2">
    <location>
        <begin position="17"/>
        <end position="97"/>
    </location>
</feature>
<dbReference type="RefSeq" id="WP_130232327.1">
    <property type="nucleotide sequence ID" value="NZ_BMEF01000001.1"/>
</dbReference>
<dbReference type="InterPro" id="IPR026022">
    <property type="entry name" value="PhoU_dom"/>
</dbReference>
<dbReference type="Gene3D" id="1.20.58.220">
    <property type="entry name" value="Phosphate transport system protein phou homolog 2, domain 2"/>
    <property type="match status" value="1"/>
</dbReference>
<reference evidence="4" key="2">
    <citation type="submission" date="2019-09" db="EMBL/GenBank/DDBJ databases">
        <title>Complete genome sequencing of four Arcobacter species reveals a diverse suite of mobile elements.</title>
        <authorList>
            <person name="On S.L.W."/>
            <person name="Miller W.G."/>
            <person name="Biggs P."/>
            <person name="Cornelius A."/>
            <person name="Vandamme P."/>
        </authorList>
    </citation>
    <scope>NUCLEOTIDE SEQUENCE [LARGE SCALE GENOMIC DNA]</scope>
    <source>
        <strain evidence="4">LMG 26638</strain>
    </source>
</reference>
<comment type="similarity">
    <text evidence="1">Belongs to the PhoU family.</text>
</comment>
<proteinExistence type="inferred from homology"/>
<dbReference type="PANTHER" id="PTHR42930">
    <property type="entry name" value="PHOSPHATE-SPECIFIC TRANSPORT SYSTEM ACCESSORY PROTEIN PHOU"/>
    <property type="match status" value="1"/>
</dbReference>
<dbReference type="SUPFAM" id="SSF109755">
    <property type="entry name" value="PhoU-like"/>
    <property type="match status" value="1"/>
</dbReference>
<evidence type="ECO:0000313" key="3">
    <source>
        <dbReference type="EMBL" id="QEP33353.1"/>
    </source>
</evidence>
<protein>
    <submittedName>
        <fullName evidence="3">Phosphate transport system regulatory protein</fullName>
    </submittedName>
</protein>